<proteinExistence type="predicted"/>
<evidence type="ECO:0000313" key="4">
    <source>
        <dbReference type="Proteomes" id="UP000008810"/>
    </source>
</evidence>
<dbReference type="EMBL" id="CM000880">
    <property type="protein sequence ID" value="PNT74789.1"/>
    <property type="molecule type" value="Genomic_DNA"/>
</dbReference>
<keyword evidence="4" id="KW-1185">Reference proteome</keyword>
<reference evidence="3" key="3">
    <citation type="submission" date="2018-08" db="UniProtKB">
        <authorList>
            <consortium name="EnsemblPlants"/>
        </authorList>
    </citation>
    <scope>IDENTIFICATION</scope>
    <source>
        <strain evidence="3">cv. Bd21</strain>
    </source>
</reference>
<keyword evidence="1" id="KW-0812">Transmembrane</keyword>
<reference evidence="2" key="2">
    <citation type="submission" date="2017-06" db="EMBL/GenBank/DDBJ databases">
        <title>WGS assembly of Brachypodium distachyon.</title>
        <authorList>
            <consortium name="The International Brachypodium Initiative"/>
            <person name="Lucas S."/>
            <person name="Harmon-Smith M."/>
            <person name="Lail K."/>
            <person name="Tice H."/>
            <person name="Grimwood J."/>
            <person name="Bruce D."/>
            <person name="Barry K."/>
            <person name="Shu S."/>
            <person name="Lindquist E."/>
            <person name="Wang M."/>
            <person name="Pitluck S."/>
            <person name="Vogel J.P."/>
            <person name="Garvin D.F."/>
            <person name="Mockler T.C."/>
            <person name="Schmutz J."/>
            <person name="Rokhsar D."/>
            <person name="Bevan M.W."/>
        </authorList>
    </citation>
    <scope>NUCLEOTIDE SEQUENCE</scope>
    <source>
        <strain evidence="2">Bd21</strain>
    </source>
</reference>
<sequence length="80" mass="8600">MISAVILAAVVAPCAYFFWPAVMMTAPGAGGMLIKRVAFEAYPKLYYFLLRHFGTGIAGFVFGGPLPMFVIGVLAFVFGM</sequence>
<dbReference type="EnsemblPlants" id="PNT74789">
    <property type="protein sequence ID" value="PNT74789"/>
    <property type="gene ID" value="BRADI_1g21940v3"/>
</dbReference>
<evidence type="ECO:0000313" key="2">
    <source>
        <dbReference type="EMBL" id="PNT74789.1"/>
    </source>
</evidence>
<reference evidence="2 3" key="1">
    <citation type="journal article" date="2010" name="Nature">
        <title>Genome sequencing and analysis of the model grass Brachypodium distachyon.</title>
        <authorList>
            <consortium name="International Brachypodium Initiative"/>
        </authorList>
    </citation>
    <scope>NUCLEOTIDE SEQUENCE [LARGE SCALE GENOMIC DNA]</scope>
    <source>
        <strain evidence="2 3">Bd21</strain>
    </source>
</reference>
<dbReference type="HOGENOM" id="CLU_181957_0_0_1"/>
<evidence type="ECO:0000256" key="1">
    <source>
        <dbReference type="SAM" id="Phobius"/>
    </source>
</evidence>
<accession>I1GSI4</accession>
<feature type="transmembrane region" description="Helical" evidence="1">
    <location>
        <begin position="55"/>
        <end position="78"/>
    </location>
</feature>
<dbReference type="eggNOG" id="ENOG502R4QR">
    <property type="taxonomic scope" value="Eukaryota"/>
</dbReference>
<gene>
    <name evidence="2" type="ORF">BRADI_1g21940v3</name>
</gene>
<dbReference type="AlphaFoldDB" id="I1GSI4"/>
<keyword evidence="1" id="KW-0472">Membrane</keyword>
<keyword evidence="1" id="KW-1133">Transmembrane helix</keyword>
<evidence type="ECO:0000313" key="3">
    <source>
        <dbReference type="EnsemblPlants" id="PNT74789"/>
    </source>
</evidence>
<protein>
    <submittedName>
        <fullName evidence="2 3">Uncharacterized protein</fullName>
    </submittedName>
</protein>
<dbReference type="Proteomes" id="UP000008810">
    <property type="component" value="Chromosome 1"/>
</dbReference>
<dbReference type="InParanoid" id="I1GSI4"/>
<organism evidence="2">
    <name type="scientific">Brachypodium distachyon</name>
    <name type="common">Purple false brome</name>
    <name type="synonym">Trachynia distachya</name>
    <dbReference type="NCBI Taxonomy" id="15368"/>
    <lineage>
        <taxon>Eukaryota</taxon>
        <taxon>Viridiplantae</taxon>
        <taxon>Streptophyta</taxon>
        <taxon>Embryophyta</taxon>
        <taxon>Tracheophyta</taxon>
        <taxon>Spermatophyta</taxon>
        <taxon>Magnoliopsida</taxon>
        <taxon>Liliopsida</taxon>
        <taxon>Poales</taxon>
        <taxon>Poaceae</taxon>
        <taxon>BOP clade</taxon>
        <taxon>Pooideae</taxon>
        <taxon>Stipodae</taxon>
        <taxon>Brachypodieae</taxon>
        <taxon>Brachypodium</taxon>
    </lineage>
</organism>
<name>I1GSI4_BRADI</name>
<dbReference type="Gramene" id="PNT74789">
    <property type="protein sequence ID" value="PNT74789"/>
    <property type="gene ID" value="BRADI_1g21940v3"/>
</dbReference>